<dbReference type="InterPro" id="IPR013761">
    <property type="entry name" value="SAM/pointed_sf"/>
</dbReference>
<gene>
    <name evidence="3" type="ORF">FOZ63_000029</name>
</gene>
<keyword evidence="2" id="KW-1133">Transmembrane helix</keyword>
<feature type="transmembrane region" description="Helical" evidence="2">
    <location>
        <begin position="231"/>
        <end position="249"/>
    </location>
</feature>
<protein>
    <submittedName>
        <fullName evidence="3">Uncharacterized protein</fullName>
    </submittedName>
</protein>
<evidence type="ECO:0000313" key="4">
    <source>
        <dbReference type="Proteomes" id="UP000553632"/>
    </source>
</evidence>
<name>A0A7J6UPD3_PEROL</name>
<dbReference type="Proteomes" id="UP000553632">
    <property type="component" value="Unassembled WGS sequence"/>
</dbReference>
<feature type="compositionally biased region" description="Acidic residues" evidence="1">
    <location>
        <begin position="512"/>
        <end position="527"/>
    </location>
</feature>
<dbReference type="AlphaFoldDB" id="A0A7J6UPD3"/>
<feature type="region of interest" description="Disordered" evidence="1">
    <location>
        <begin position="473"/>
        <end position="537"/>
    </location>
</feature>
<evidence type="ECO:0000313" key="3">
    <source>
        <dbReference type="EMBL" id="KAF4759092.1"/>
    </source>
</evidence>
<evidence type="ECO:0000256" key="1">
    <source>
        <dbReference type="SAM" id="MobiDB-lite"/>
    </source>
</evidence>
<feature type="compositionally biased region" description="Low complexity" evidence="1">
    <location>
        <begin position="473"/>
        <end position="492"/>
    </location>
</feature>
<keyword evidence="2" id="KW-0812">Transmembrane</keyword>
<keyword evidence="4" id="KW-1185">Reference proteome</keyword>
<organism evidence="3 4">
    <name type="scientific">Perkinsus olseni</name>
    <name type="common">Perkinsus atlanticus</name>
    <dbReference type="NCBI Taxonomy" id="32597"/>
    <lineage>
        <taxon>Eukaryota</taxon>
        <taxon>Sar</taxon>
        <taxon>Alveolata</taxon>
        <taxon>Perkinsozoa</taxon>
        <taxon>Perkinsea</taxon>
        <taxon>Perkinsida</taxon>
        <taxon>Perkinsidae</taxon>
        <taxon>Perkinsus</taxon>
    </lineage>
</organism>
<dbReference type="Gene3D" id="1.10.150.50">
    <property type="entry name" value="Transcription Factor, Ets-1"/>
    <property type="match status" value="1"/>
</dbReference>
<accession>A0A7J6UPD3</accession>
<comment type="caution">
    <text evidence="3">The sequence shown here is derived from an EMBL/GenBank/DDBJ whole genome shotgun (WGS) entry which is preliminary data.</text>
</comment>
<dbReference type="EMBL" id="JABANO010000601">
    <property type="protein sequence ID" value="KAF4759092.1"/>
    <property type="molecule type" value="Genomic_DNA"/>
</dbReference>
<keyword evidence="2" id="KW-0472">Membrane</keyword>
<feature type="compositionally biased region" description="Basic and acidic residues" evidence="1">
    <location>
        <begin position="528"/>
        <end position="537"/>
    </location>
</feature>
<evidence type="ECO:0000256" key="2">
    <source>
        <dbReference type="SAM" id="Phobius"/>
    </source>
</evidence>
<sequence length="844" mass="95576">MENNTSAEARRGALVKTANRVMGEEPIDDVTTCRGRIARDGRARAVEEALRTSSPQVSMRAVLSSIGLEKYFPCFRESGFDLIEANQRQTSREVEDIINTVSKQQRVHIPHEHRAKIWKILRDAYVDLAKLDSDRQRMVYRQTVADGNNQARVVQFEIYRRQPEIFYKVNGLQRSVETWKRHDPRRMISGDPREEVILLWIKEAKRELAARMGSIRLQIARQRRIAMILRVLRFANLCLSVVSLLTSFIEARKVDGRLFFKTLVSSKNLTAATAYWIAFWLIFAIGRSGGPDSNDHGLKKYMFLGRLDGEITSFRFDTEGKRNAKFNLMSEDIEKYFGLVSTGKNASILNDKERLTFDKWFSGVMARPYDKEELRQQIELTKTEHLPLENIPGRAPLHRDAQRGRVPEFDRAGMVREREIFSANEYQRSAVPNLALKYQQEMYDPQREQDQLLACEHERRAVERMLQLEDEGSAISDFSSSSYESGTGSEDSSYYDRERGEELSEEYSQSGSEEDWSGEEDASDCSDDERFHGVPSHEIRFRGHRRLEMTDSTATLGRMLIRNAYALEPYLGDSPESGVKLSHVNGCHDQLSLPKPVLLAASKESSARTRATVEANRHKNDQYVHSSDGYRVILDVYKTLHVAFTFQTGSGSYVSKLYQVYAADSSYAIAFGNDGELKLLHDSTAALYPGVAVQEGDLTGFTYGGFNSLTSTFQGEEIEFTRFGLELIAGKFFYPDAGNAALMLRFEVEQDGGLLVEILCNREYFGTSLHLTRKVTSTGLVNYAVQSSGANSLKELQEWVGTNCPVESSSGDDFSTVTVATRTTIYTQLGGVHVPLSMRNGVRR</sequence>
<proteinExistence type="predicted"/>
<reference evidence="3 4" key="1">
    <citation type="submission" date="2020-04" db="EMBL/GenBank/DDBJ databases">
        <title>Perkinsus olseni comparative genomics.</title>
        <authorList>
            <person name="Bogema D.R."/>
        </authorList>
    </citation>
    <scope>NUCLEOTIDE SEQUENCE [LARGE SCALE GENOMIC DNA]</scope>
    <source>
        <strain evidence="3 4">ATCC PRA-207</strain>
    </source>
</reference>